<keyword evidence="3" id="KW-1185">Reference proteome</keyword>
<dbReference type="AlphaFoldDB" id="A0A840WQZ9"/>
<protein>
    <submittedName>
        <fullName evidence="2">Putative membrane protein YphA (DoxX/SURF4 family)</fullName>
    </submittedName>
</protein>
<feature type="transmembrane region" description="Helical" evidence="1">
    <location>
        <begin position="293"/>
        <end position="313"/>
    </location>
</feature>
<gene>
    <name evidence="2" type="ORF">FHS89_003208</name>
</gene>
<proteinExistence type="predicted"/>
<keyword evidence="1" id="KW-0812">Transmembrane</keyword>
<keyword evidence="1" id="KW-1133">Transmembrane helix</keyword>
<dbReference type="PROSITE" id="PS51257">
    <property type="entry name" value="PROKAR_LIPOPROTEIN"/>
    <property type="match status" value="1"/>
</dbReference>
<feature type="transmembrane region" description="Helical" evidence="1">
    <location>
        <begin position="115"/>
        <end position="134"/>
    </location>
</feature>
<sequence length="341" mass="36811">MKPGRIPAIMLVQFIGVACLLPAAATAHVRWFVEAGSAPAPVPYRLSDPAVWAWALIAMALVATAVVLDRKLPAFAVPKTKVRHDVMELMRILTGMSLLLTAYDGSLIAPHLEAVGGFGLALVLLQAGIGLLLLSNHAPHYAAILLLLLFLGMSIHFGFVLTVEYVNIVGIALFILFNALPDPGLSDRLKPYSVDVLRIFTGLSLIILGVAEKLHPAALGQVFIADYAWNFMPLLGFDWFDDRMFVLSAGVMEVVFGTILVLGVVTRLNILAVAVFMLTSNIVFLIEGRNEEALLELIGHLPIIATALILLVLGSGQRLKVTPRRLNVLSIGAYPKAEGWA</sequence>
<feature type="transmembrane region" description="Helical" evidence="1">
    <location>
        <begin position="141"/>
        <end position="159"/>
    </location>
</feature>
<comment type="caution">
    <text evidence="2">The sequence shown here is derived from an EMBL/GenBank/DDBJ whole genome shotgun (WGS) entry which is preliminary data.</text>
</comment>
<evidence type="ECO:0000256" key="1">
    <source>
        <dbReference type="SAM" id="Phobius"/>
    </source>
</evidence>
<organism evidence="2 3">
    <name type="scientific">Rubricella aquisinus</name>
    <dbReference type="NCBI Taxonomy" id="2028108"/>
    <lineage>
        <taxon>Bacteria</taxon>
        <taxon>Pseudomonadati</taxon>
        <taxon>Pseudomonadota</taxon>
        <taxon>Alphaproteobacteria</taxon>
        <taxon>Rhodobacterales</taxon>
        <taxon>Paracoccaceae</taxon>
        <taxon>Rubricella</taxon>
    </lineage>
</organism>
<dbReference type="EMBL" id="JACIJS010000014">
    <property type="protein sequence ID" value="MBB5517161.1"/>
    <property type="molecule type" value="Genomic_DNA"/>
</dbReference>
<dbReference type="Proteomes" id="UP000553766">
    <property type="component" value="Unassembled WGS sequence"/>
</dbReference>
<dbReference type="RefSeq" id="WP_184013118.1">
    <property type="nucleotide sequence ID" value="NZ_JACIJS010000014.1"/>
</dbReference>
<keyword evidence="1" id="KW-0472">Membrane</keyword>
<feature type="transmembrane region" description="Helical" evidence="1">
    <location>
        <begin position="89"/>
        <end position="109"/>
    </location>
</feature>
<reference evidence="2 3" key="1">
    <citation type="submission" date="2020-08" db="EMBL/GenBank/DDBJ databases">
        <title>Genomic Encyclopedia of Type Strains, Phase IV (KMG-IV): sequencing the most valuable type-strain genomes for metagenomic binning, comparative biology and taxonomic classification.</title>
        <authorList>
            <person name="Goeker M."/>
        </authorList>
    </citation>
    <scope>NUCLEOTIDE SEQUENCE [LARGE SCALE GENOMIC DNA]</scope>
    <source>
        <strain evidence="2 3">DSM 103377</strain>
    </source>
</reference>
<feature type="transmembrane region" description="Helical" evidence="1">
    <location>
        <begin position="51"/>
        <end position="68"/>
    </location>
</feature>
<feature type="transmembrane region" description="Helical" evidence="1">
    <location>
        <begin position="165"/>
        <end position="180"/>
    </location>
</feature>
<name>A0A840WQZ9_9RHOB</name>
<evidence type="ECO:0000313" key="2">
    <source>
        <dbReference type="EMBL" id="MBB5517161.1"/>
    </source>
</evidence>
<feature type="transmembrane region" description="Helical" evidence="1">
    <location>
        <begin position="244"/>
        <end position="262"/>
    </location>
</feature>
<accession>A0A840WQZ9</accession>
<evidence type="ECO:0000313" key="3">
    <source>
        <dbReference type="Proteomes" id="UP000553766"/>
    </source>
</evidence>
<feature type="transmembrane region" description="Helical" evidence="1">
    <location>
        <begin position="268"/>
        <end position="286"/>
    </location>
</feature>